<evidence type="ECO:0000313" key="5">
    <source>
        <dbReference type="Proteomes" id="UP001162480"/>
    </source>
</evidence>
<dbReference type="InterPro" id="IPR050328">
    <property type="entry name" value="Dev_Immune_Receptor"/>
</dbReference>
<organism evidence="4 5">
    <name type="scientific">Octopus vulgaris</name>
    <name type="common">Common octopus</name>
    <dbReference type="NCBI Taxonomy" id="6645"/>
    <lineage>
        <taxon>Eukaryota</taxon>
        <taxon>Metazoa</taxon>
        <taxon>Spiralia</taxon>
        <taxon>Lophotrochozoa</taxon>
        <taxon>Mollusca</taxon>
        <taxon>Cephalopoda</taxon>
        <taxon>Coleoidea</taxon>
        <taxon>Octopodiformes</taxon>
        <taxon>Octopoda</taxon>
        <taxon>Incirrata</taxon>
        <taxon>Octopodidae</taxon>
        <taxon>Octopus</taxon>
    </lineage>
</organism>
<keyword evidence="5" id="KW-1185">Reference proteome</keyword>
<dbReference type="EMBL" id="CATOCA020000001">
    <property type="protein sequence ID" value="CAJ1099209.1"/>
    <property type="molecule type" value="Genomic_DNA"/>
</dbReference>
<keyword evidence="1" id="KW-0433">Leucine-rich repeat</keyword>
<protein>
    <submittedName>
        <fullName evidence="4">---NA</fullName>
    </submittedName>
</protein>
<keyword evidence="3" id="KW-0677">Repeat</keyword>
<dbReference type="Gene3D" id="3.80.10.10">
    <property type="entry name" value="Ribonuclease Inhibitor"/>
    <property type="match status" value="1"/>
</dbReference>
<evidence type="ECO:0000256" key="3">
    <source>
        <dbReference type="ARBA" id="ARBA00022737"/>
    </source>
</evidence>
<reference evidence="4" key="1">
    <citation type="submission" date="2023-08" db="EMBL/GenBank/DDBJ databases">
        <authorList>
            <person name="Alioto T."/>
            <person name="Alioto T."/>
            <person name="Gomez Garrido J."/>
        </authorList>
    </citation>
    <scope>NUCLEOTIDE SEQUENCE</scope>
</reference>
<evidence type="ECO:0000256" key="1">
    <source>
        <dbReference type="ARBA" id="ARBA00022614"/>
    </source>
</evidence>
<keyword evidence="2" id="KW-0732">Signal</keyword>
<dbReference type="GO" id="GO:0005615">
    <property type="term" value="C:extracellular space"/>
    <property type="evidence" value="ECO:0007669"/>
    <property type="project" value="TreeGrafter"/>
</dbReference>
<accession>A0AA36MI21</accession>
<comment type="caution">
    <text evidence="4">The sequence shown here is derived from an EMBL/GenBank/DDBJ whole genome shotgun (WGS) entry which is preliminary data.</text>
</comment>
<gene>
    <name evidence="4" type="ORF">OCTVUL_1B003924</name>
</gene>
<proteinExistence type="predicted"/>
<dbReference type="GO" id="GO:0031012">
    <property type="term" value="C:extracellular matrix"/>
    <property type="evidence" value="ECO:0007669"/>
    <property type="project" value="TreeGrafter"/>
</dbReference>
<dbReference type="PANTHER" id="PTHR24373:SF370">
    <property type="entry name" value="FISH-LIPS, ISOFORM E"/>
    <property type="match status" value="1"/>
</dbReference>
<dbReference type="SMART" id="SM00369">
    <property type="entry name" value="LRR_TYP"/>
    <property type="match status" value="1"/>
</dbReference>
<dbReference type="PROSITE" id="PS51450">
    <property type="entry name" value="LRR"/>
    <property type="match status" value="1"/>
</dbReference>
<dbReference type="InterPro" id="IPR001611">
    <property type="entry name" value="Leu-rich_rpt"/>
</dbReference>
<dbReference type="SUPFAM" id="SSF52058">
    <property type="entry name" value="L domain-like"/>
    <property type="match status" value="1"/>
</dbReference>
<evidence type="ECO:0000313" key="4">
    <source>
        <dbReference type="EMBL" id="CAJ1099209.1"/>
    </source>
</evidence>
<sequence length="116" mass="12560">MSTAMLSLSNNIITTIQKGSFRNLPSLQKIYLGGNKITTIPQGSFQNLQSLVEMINRPISINIDVVDVMFVVDVLYGKRVHREAGVITPNAFSEFLGVVGAIEEEIFRTSGGSASG</sequence>
<dbReference type="Pfam" id="PF13855">
    <property type="entry name" value="LRR_8"/>
    <property type="match status" value="1"/>
</dbReference>
<evidence type="ECO:0000256" key="2">
    <source>
        <dbReference type="ARBA" id="ARBA00022729"/>
    </source>
</evidence>
<dbReference type="InterPro" id="IPR032675">
    <property type="entry name" value="LRR_dom_sf"/>
</dbReference>
<dbReference type="Proteomes" id="UP001162480">
    <property type="component" value="Unassembled WGS sequence"/>
</dbReference>
<dbReference type="AlphaFoldDB" id="A0AA36MI21"/>
<dbReference type="InterPro" id="IPR003591">
    <property type="entry name" value="Leu-rich_rpt_typical-subtyp"/>
</dbReference>
<dbReference type="PANTHER" id="PTHR24373">
    <property type="entry name" value="SLIT RELATED LEUCINE-RICH REPEAT NEURONAL PROTEIN"/>
    <property type="match status" value="1"/>
</dbReference>
<name>A0AA36MI21_OCTVU</name>